<dbReference type="EMBL" id="JAJJPB010000054">
    <property type="protein sequence ID" value="MCC9296824.1"/>
    <property type="molecule type" value="Genomic_DNA"/>
</dbReference>
<sequence>MTENDVVDATCKAIENEGYTINQKLNTIQKGIDIVGEKNGIKIYIEAKGGTSSKLTTNRYGKPFNGNQVKDHVANALLKTCETISKYHGPNTEVAMAFPDNEEHRDRIAKIQPVIRKLNIILFWVKEDKSVEKV</sequence>
<proteinExistence type="predicted"/>
<protein>
    <recommendedName>
        <fullName evidence="3">Protein NO VEIN C-terminal domain-containing protein</fullName>
    </recommendedName>
</protein>
<evidence type="ECO:0000313" key="2">
    <source>
        <dbReference type="Proteomes" id="UP001165422"/>
    </source>
</evidence>
<comment type="caution">
    <text evidence="1">The sequence shown here is derived from an EMBL/GenBank/DDBJ whole genome shotgun (WGS) entry which is preliminary data.</text>
</comment>
<evidence type="ECO:0000313" key="1">
    <source>
        <dbReference type="EMBL" id="MCC9296824.1"/>
    </source>
</evidence>
<name>A0ABS8NAI4_9CLOT</name>
<organism evidence="1 2">
    <name type="scientific">Clostridium aromativorans</name>
    <dbReference type="NCBI Taxonomy" id="2836848"/>
    <lineage>
        <taxon>Bacteria</taxon>
        <taxon>Bacillati</taxon>
        <taxon>Bacillota</taxon>
        <taxon>Clostridia</taxon>
        <taxon>Eubacteriales</taxon>
        <taxon>Clostridiaceae</taxon>
        <taxon>Clostridium</taxon>
    </lineage>
</organism>
<dbReference type="RefSeq" id="WP_150356315.1">
    <property type="nucleotide sequence ID" value="NZ_JAJJPB010000054.1"/>
</dbReference>
<dbReference type="Proteomes" id="UP001165422">
    <property type="component" value="Unassembled WGS sequence"/>
</dbReference>
<keyword evidence="2" id="KW-1185">Reference proteome</keyword>
<accession>A0ABS8NAI4</accession>
<gene>
    <name evidence="1" type="ORF">LN736_18505</name>
</gene>
<evidence type="ECO:0008006" key="3">
    <source>
        <dbReference type="Google" id="ProtNLM"/>
    </source>
</evidence>
<reference evidence="1" key="1">
    <citation type="submission" date="2021-11" db="EMBL/GenBank/DDBJ databases">
        <authorList>
            <person name="Qingchun L."/>
            <person name="Dong Z."/>
            <person name="Zongwei Q."/>
            <person name="Jia Z."/>
            <person name="Duotao L."/>
        </authorList>
    </citation>
    <scope>NUCLEOTIDE SEQUENCE</scope>
    <source>
        <strain evidence="1">WLY-B-L2</strain>
    </source>
</reference>